<sequence length="307" mass="31884">MTEGLPIAAEGAGMRRVLAVAVAAGLVLAGAACDGGTATPESPPADQTAEPAPGDHRLTLTHGGKERTYLLHAPPTYDRAKPSAVVVALHYYPGKGSSMQEMIGLDVIADRENVLVAYPDGLSGGFNALTCCGTADDVGYLTALTEQLVKNWGADPDRVYLTGISNGGDMSFRAAVEAAGVFAAIGVVSGGYIGPSAQQDDYVPKQPVSVITFIGGQDRYFDAFRSGVQTWQRRLGCKPAPAAPTGAPGVTRTDARCTDGSDVTVYTLPEMGHSWPGATAGQLADADAGVKATDLIWEFFSAHPRRS</sequence>
<dbReference type="InterPro" id="IPR043595">
    <property type="entry name" value="FaeB/C/D"/>
</dbReference>
<feature type="region of interest" description="Disordered" evidence="8">
    <location>
        <begin position="36"/>
        <end position="56"/>
    </location>
</feature>
<keyword evidence="6" id="KW-0119">Carbohydrate metabolism</keyword>
<dbReference type="SUPFAM" id="SSF53474">
    <property type="entry name" value="alpha/beta-Hydrolases"/>
    <property type="match status" value="1"/>
</dbReference>
<dbReference type="InterPro" id="IPR029058">
    <property type="entry name" value="AB_hydrolase_fold"/>
</dbReference>
<dbReference type="GO" id="GO:0045493">
    <property type="term" value="P:xylan catabolic process"/>
    <property type="evidence" value="ECO:0007669"/>
    <property type="project" value="UniProtKB-KW"/>
</dbReference>
<dbReference type="InterPro" id="IPR010126">
    <property type="entry name" value="Esterase_phb"/>
</dbReference>
<dbReference type="EMBL" id="FTNF01000009">
    <property type="protein sequence ID" value="SIR38544.1"/>
    <property type="molecule type" value="Genomic_DNA"/>
</dbReference>
<proteinExistence type="predicted"/>
<name>A0A1N7AHR6_9ACTN</name>
<keyword evidence="3" id="KW-0858">Xylan degradation</keyword>
<gene>
    <name evidence="9" type="ORF">SAMN05444858_109128</name>
</gene>
<dbReference type="PANTHER" id="PTHR38050:SF2">
    <property type="entry name" value="FERULOYL ESTERASE C-RELATED"/>
    <property type="match status" value="1"/>
</dbReference>
<evidence type="ECO:0000313" key="9">
    <source>
        <dbReference type="EMBL" id="SIR38544.1"/>
    </source>
</evidence>
<keyword evidence="4" id="KW-0732">Signal</keyword>
<dbReference type="AlphaFoldDB" id="A0A1N7AHR6"/>
<evidence type="ECO:0000256" key="1">
    <source>
        <dbReference type="ARBA" id="ARBA00004613"/>
    </source>
</evidence>
<evidence type="ECO:0000256" key="7">
    <source>
        <dbReference type="ARBA" id="ARBA00023326"/>
    </source>
</evidence>
<evidence type="ECO:0000256" key="4">
    <source>
        <dbReference type="ARBA" id="ARBA00022729"/>
    </source>
</evidence>
<comment type="subcellular location">
    <subcellularLocation>
        <location evidence="1">Secreted</location>
    </subcellularLocation>
</comment>
<evidence type="ECO:0000256" key="2">
    <source>
        <dbReference type="ARBA" id="ARBA00022525"/>
    </source>
</evidence>
<organism evidence="9 10">
    <name type="scientific">Micromonospora avicenniae</name>
    <dbReference type="NCBI Taxonomy" id="1198245"/>
    <lineage>
        <taxon>Bacteria</taxon>
        <taxon>Bacillati</taxon>
        <taxon>Actinomycetota</taxon>
        <taxon>Actinomycetes</taxon>
        <taxon>Micromonosporales</taxon>
        <taxon>Micromonosporaceae</taxon>
        <taxon>Micromonospora</taxon>
    </lineage>
</organism>
<protein>
    <submittedName>
        <fullName evidence="9">Polyhydroxybutyrate depolymerase</fullName>
    </submittedName>
</protein>
<dbReference type="STRING" id="1198245.SAMN05444858_109128"/>
<accession>A0A1N7AHR6</accession>
<evidence type="ECO:0000256" key="8">
    <source>
        <dbReference type="SAM" id="MobiDB-lite"/>
    </source>
</evidence>
<evidence type="ECO:0000313" key="10">
    <source>
        <dbReference type="Proteomes" id="UP000186004"/>
    </source>
</evidence>
<dbReference type="Proteomes" id="UP000186004">
    <property type="component" value="Unassembled WGS sequence"/>
</dbReference>
<dbReference type="Gene3D" id="3.40.50.1820">
    <property type="entry name" value="alpha/beta hydrolase"/>
    <property type="match status" value="1"/>
</dbReference>
<keyword evidence="5" id="KW-0378">Hydrolase</keyword>
<dbReference type="GO" id="GO:0030600">
    <property type="term" value="F:feruloyl esterase activity"/>
    <property type="evidence" value="ECO:0007669"/>
    <property type="project" value="InterPro"/>
</dbReference>
<reference evidence="9 10" key="1">
    <citation type="submission" date="2017-01" db="EMBL/GenBank/DDBJ databases">
        <authorList>
            <person name="Mah S.A."/>
            <person name="Swanson W.J."/>
            <person name="Moy G.W."/>
            <person name="Vacquier V.D."/>
        </authorList>
    </citation>
    <scope>NUCLEOTIDE SEQUENCE [LARGE SCALE GENOMIC DNA]</scope>
    <source>
        <strain evidence="9 10">DSM 45758</strain>
    </source>
</reference>
<evidence type="ECO:0000256" key="3">
    <source>
        <dbReference type="ARBA" id="ARBA00022651"/>
    </source>
</evidence>
<dbReference type="GO" id="GO:0005576">
    <property type="term" value="C:extracellular region"/>
    <property type="evidence" value="ECO:0007669"/>
    <property type="project" value="UniProtKB-SubCell"/>
</dbReference>
<keyword evidence="2" id="KW-0964">Secreted</keyword>
<evidence type="ECO:0000256" key="5">
    <source>
        <dbReference type="ARBA" id="ARBA00022801"/>
    </source>
</evidence>
<evidence type="ECO:0000256" key="6">
    <source>
        <dbReference type="ARBA" id="ARBA00023277"/>
    </source>
</evidence>
<keyword evidence="7" id="KW-0624">Polysaccharide degradation</keyword>
<dbReference type="Pfam" id="PF10503">
    <property type="entry name" value="Esterase_PHB"/>
    <property type="match status" value="1"/>
</dbReference>
<dbReference type="PANTHER" id="PTHR38050">
    <property type="match status" value="1"/>
</dbReference>
<keyword evidence="10" id="KW-1185">Reference proteome</keyword>